<dbReference type="GO" id="GO:0004180">
    <property type="term" value="F:carboxypeptidase activity"/>
    <property type="evidence" value="ECO:0007669"/>
    <property type="project" value="UniProtKB-KW"/>
</dbReference>
<dbReference type="EMBL" id="JAUHMF010000001">
    <property type="protein sequence ID" value="MDT8898235.1"/>
    <property type="molecule type" value="Genomic_DNA"/>
</dbReference>
<dbReference type="PRINTS" id="PR00998">
    <property type="entry name" value="CRBOXYPTASET"/>
</dbReference>
<dbReference type="PANTHER" id="PTHR34217:SF1">
    <property type="entry name" value="CARBOXYPEPTIDASE 1"/>
    <property type="match status" value="1"/>
</dbReference>
<proteinExistence type="inferred from homology"/>
<evidence type="ECO:0000313" key="2">
    <source>
        <dbReference type="EMBL" id="MDT8898235.1"/>
    </source>
</evidence>
<dbReference type="PANTHER" id="PTHR34217">
    <property type="entry name" value="METAL-DEPENDENT CARBOXYPEPTIDASE"/>
    <property type="match status" value="1"/>
</dbReference>
<protein>
    <recommendedName>
        <fullName evidence="1">Metal-dependent carboxypeptidase</fullName>
        <ecNumber evidence="1">3.4.17.19</ecNumber>
    </recommendedName>
</protein>
<dbReference type="EC" id="3.4.17.19" evidence="1"/>
<comment type="catalytic activity">
    <reaction evidence="1">
        <text>Release of a C-terminal amino acid with broad specificity, except for -Pro.</text>
        <dbReference type="EC" id="3.4.17.19"/>
    </reaction>
</comment>
<dbReference type="PIRSF" id="PIRSF006615">
    <property type="entry name" value="Zn_crbxpep_Taq"/>
    <property type="match status" value="1"/>
</dbReference>
<keyword evidence="1" id="KW-0645">Protease</keyword>
<keyword evidence="3" id="KW-1185">Reference proteome</keyword>
<keyword evidence="1 2" id="KW-0378">Hydrolase</keyword>
<comment type="similarity">
    <text evidence="1">Belongs to the peptidase M32 family.</text>
</comment>
<sequence>MEEKLQRLKTLMAEVVDLQAAAAVLSWDQQTYMPPAGAEERSEQLATLSRLIHLKATAPEVGQLIEDLLPYAETLPPDSDEARLIYKAKRAYDKQTKVPTDLVAEFTQVTTLAQEAWVQARAESNFAHFRPHLEKVVELRRAYAECFAPYDHVYDPLLDDFEPGMKTAEVQAIFNALRPHQVDLVRQIATRPPVEDGFLFLRYSEKKQWDFGVEVITRFGYDWKAGRQDRSAHPFTTAFGLGDVRITTRIHPRNLVSGLFSTMHECGHALYHQGIGRNLRRTILADGASMAVHESQSRMWENLVGRSKPFWRYAYPRLQALFPRQLGNVSLEAFYKAINKVKPSFIRVEADEATYNLHIMLRLELEIALAEGSLDVQDLPEAWNSRMQDYLGIVPPNDRLGVLQDVHWSAGLIGYFPTYALGNLVSAQLWETIQRDLPDVEAQIARGEFADLLAWLREKIHQHGAKFEPQELVQRVTGSPITPEPYLRYLSAKYGEIYGL</sequence>
<dbReference type="Gene3D" id="1.10.1370.30">
    <property type="match status" value="1"/>
</dbReference>
<name>A0ABU3NN08_9CHLR</name>
<keyword evidence="1" id="KW-0479">Metal-binding</keyword>
<evidence type="ECO:0000313" key="3">
    <source>
        <dbReference type="Proteomes" id="UP001254165"/>
    </source>
</evidence>
<dbReference type="PROSITE" id="PS52034">
    <property type="entry name" value="PEPTIDASE_M32"/>
    <property type="match status" value="1"/>
</dbReference>
<comment type="function">
    <text evidence="1">Broad specificity carboxypetidase that releases amino acids sequentially from the C-terminus, including neutral, aromatic, polar and basic residues.</text>
</comment>
<comment type="caution">
    <text evidence="2">The sequence shown here is derived from an EMBL/GenBank/DDBJ whole genome shotgun (WGS) entry which is preliminary data.</text>
</comment>
<reference evidence="2 3" key="1">
    <citation type="submission" date="2023-07" db="EMBL/GenBank/DDBJ databases">
        <title>Novel species of Thermanaerothrix with wide hydrolytic capabilities.</title>
        <authorList>
            <person name="Zayulina K.S."/>
            <person name="Podosokorskaya O.A."/>
            <person name="Elcheninov A.G."/>
        </authorList>
    </citation>
    <scope>NUCLEOTIDE SEQUENCE [LARGE SCALE GENOMIC DNA]</scope>
    <source>
        <strain evidence="2 3">4228-RoL</strain>
    </source>
</reference>
<dbReference type="Proteomes" id="UP001254165">
    <property type="component" value="Unassembled WGS sequence"/>
</dbReference>
<dbReference type="SUPFAM" id="SSF55486">
    <property type="entry name" value="Metalloproteases ('zincins'), catalytic domain"/>
    <property type="match status" value="1"/>
</dbReference>
<dbReference type="Pfam" id="PF02074">
    <property type="entry name" value="Peptidase_M32"/>
    <property type="match status" value="1"/>
</dbReference>
<dbReference type="RefSeq" id="WP_315624880.1">
    <property type="nucleotide sequence ID" value="NZ_JAUHMF010000001.1"/>
</dbReference>
<accession>A0ABU3NN08</accession>
<dbReference type="CDD" id="cd06460">
    <property type="entry name" value="M32_Taq"/>
    <property type="match status" value="1"/>
</dbReference>
<evidence type="ECO:0000256" key="1">
    <source>
        <dbReference type="PIRNR" id="PIRNR006615"/>
    </source>
</evidence>
<gene>
    <name evidence="2" type="ORF">QYE77_08135</name>
</gene>
<dbReference type="InterPro" id="IPR001333">
    <property type="entry name" value="Peptidase_M32_Taq"/>
</dbReference>
<organism evidence="2 3">
    <name type="scientific">Thermanaerothrix solaris</name>
    <dbReference type="NCBI Taxonomy" id="3058434"/>
    <lineage>
        <taxon>Bacteria</taxon>
        <taxon>Bacillati</taxon>
        <taxon>Chloroflexota</taxon>
        <taxon>Anaerolineae</taxon>
        <taxon>Anaerolineales</taxon>
        <taxon>Anaerolineaceae</taxon>
        <taxon>Thermanaerothrix</taxon>
    </lineage>
</organism>
<keyword evidence="1 2" id="KW-0121">Carboxypeptidase</keyword>
<keyword evidence="1" id="KW-0482">Metalloprotease</keyword>